<evidence type="ECO:0000313" key="1">
    <source>
        <dbReference type="EMBL" id="TFK75681.1"/>
    </source>
</evidence>
<sequence length="337" mass="37065">MGDEAEDRNRIVHSSCEEYANFRLSAIQYQPTDRPIEDRFSISVDSSSGRVILGVYDGHGGTATADHVREVLPSELLALPPSNAAHIKTFRKVDDAMLHAFTQDHSIFRSRSPQWKFNAQVIKSGCTALVLDIDFDTLTALYGNAGDCRAVISQGPQQPPFETTDLNAKNSQEKARLIAEHPGEDLLVVSGRLFGKLMSTRGFGDGYFKLPNGPIGNRQHRKYIDVMSSLEASNKIPMNQQYDSYFYGYKTPPYLTATPEVGNVQLYAPGFAILASDGLWDLISGLDAQHIVQEGIDSGKRDLAKHLLESVLSSRNPGDDVTIVVIELPSPTAQPEI</sequence>
<reference evidence="1 2" key="1">
    <citation type="journal article" date="2019" name="Nat. Ecol. Evol.">
        <title>Megaphylogeny resolves global patterns of mushroom evolution.</title>
        <authorList>
            <person name="Varga T."/>
            <person name="Krizsan K."/>
            <person name="Foldi C."/>
            <person name="Dima B."/>
            <person name="Sanchez-Garcia M."/>
            <person name="Sanchez-Ramirez S."/>
            <person name="Szollosi G.J."/>
            <person name="Szarkandi J.G."/>
            <person name="Papp V."/>
            <person name="Albert L."/>
            <person name="Andreopoulos W."/>
            <person name="Angelini C."/>
            <person name="Antonin V."/>
            <person name="Barry K.W."/>
            <person name="Bougher N.L."/>
            <person name="Buchanan P."/>
            <person name="Buyck B."/>
            <person name="Bense V."/>
            <person name="Catcheside P."/>
            <person name="Chovatia M."/>
            <person name="Cooper J."/>
            <person name="Damon W."/>
            <person name="Desjardin D."/>
            <person name="Finy P."/>
            <person name="Geml J."/>
            <person name="Haridas S."/>
            <person name="Hughes K."/>
            <person name="Justo A."/>
            <person name="Karasinski D."/>
            <person name="Kautmanova I."/>
            <person name="Kiss B."/>
            <person name="Kocsube S."/>
            <person name="Kotiranta H."/>
            <person name="LaButti K.M."/>
            <person name="Lechner B.E."/>
            <person name="Liimatainen K."/>
            <person name="Lipzen A."/>
            <person name="Lukacs Z."/>
            <person name="Mihaltcheva S."/>
            <person name="Morgado L.N."/>
            <person name="Niskanen T."/>
            <person name="Noordeloos M.E."/>
            <person name="Ohm R.A."/>
            <person name="Ortiz-Santana B."/>
            <person name="Ovrebo C."/>
            <person name="Racz N."/>
            <person name="Riley R."/>
            <person name="Savchenko A."/>
            <person name="Shiryaev A."/>
            <person name="Soop K."/>
            <person name="Spirin V."/>
            <person name="Szebenyi C."/>
            <person name="Tomsovsky M."/>
            <person name="Tulloss R.E."/>
            <person name="Uehling J."/>
            <person name="Grigoriev I.V."/>
            <person name="Vagvolgyi C."/>
            <person name="Papp T."/>
            <person name="Martin F.M."/>
            <person name="Miettinen O."/>
            <person name="Hibbett D.S."/>
            <person name="Nagy L.G."/>
        </authorList>
    </citation>
    <scope>NUCLEOTIDE SEQUENCE [LARGE SCALE GENOMIC DNA]</scope>
    <source>
        <strain evidence="1 2">NL-1719</strain>
    </source>
</reference>
<gene>
    <name evidence="1" type="ORF">BDN72DRAFT_757471</name>
</gene>
<evidence type="ECO:0000313" key="2">
    <source>
        <dbReference type="Proteomes" id="UP000308600"/>
    </source>
</evidence>
<accession>A0ACD3BCX8</accession>
<organism evidence="1 2">
    <name type="scientific">Pluteus cervinus</name>
    <dbReference type="NCBI Taxonomy" id="181527"/>
    <lineage>
        <taxon>Eukaryota</taxon>
        <taxon>Fungi</taxon>
        <taxon>Dikarya</taxon>
        <taxon>Basidiomycota</taxon>
        <taxon>Agaricomycotina</taxon>
        <taxon>Agaricomycetes</taxon>
        <taxon>Agaricomycetidae</taxon>
        <taxon>Agaricales</taxon>
        <taxon>Pluteineae</taxon>
        <taxon>Pluteaceae</taxon>
        <taxon>Pluteus</taxon>
    </lineage>
</organism>
<dbReference type="EMBL" id="ML208262">
    <property type="protein sequence ID" value="TFK75681.1"/>
    <property type="molecule type" value="Genomic_DNA"/>
</dbReference>
<proteinExistence type="predicted"/>
<protein>
    <submittedName>
        <fullName evidence="1">Protein serine/threonine phosphatase 2C</fullName>
    </submittedName>
</protein>
<keyword evidence="2" id="KW-1185">Reference proteome</keyword>
<name>A0ACD3BCX8_9AGAR</name>
<dbReference type="Proteomes" id="UP000308600">
    <property type="component" value="Unassembled WGS sequence"/>
</dbReference>